<dbReference type="Proteomes" id="UP000824782">
    <property type="component" value="Unassembled WGS sequence"/>
</dbReference>
<dbReference type="EMBL" id="WNYA01000001">
    <property type="protein sequence ID" value="KAG8593063.1"/>
    <property type="molecule type" value="Genomic_DNA"/>
</dbReference>
<name>A0AAV7DA07_ENGPU</name>
<reference evidence="2" key="1">
    <citation type="thesis" date="2020" institute="ProQuest LLC" country="789 East Eisenhower Parkway, Ann Arbor, MI, USA">
        <title>Comparative Genomics and Chromosome Evolution.</title>
        <authorList>
            <person name="Mudd A.B."/>
        </authorList>
    </citation>
    <scope>NUCLEOTIDE SEQUENCE</scope>
    <source>
        <strain evidence="2">237g6f4</strain>
        <tissue evidence="2">Blood</tissue>
    </source>
</reference>
<evidence type="ECO:0000256" key="1">
    <source>
        <dbReference type="SAM" id="Phobius"/>
    </source>
</evidence>
<gene>
    <name evidence="2" type="ORF">GDO81_000711</name>
</gene>
<comment type="caution">
    <text evidence="2">The sequence shown here is derived from an EMBL/GenBank/DDBJ whole genome shotgun (WGS) entry which is preliminary data.</text>
</comment>
<keyword evidence="1" id="KW-1133">Transmembrane helix</keyword>
<feature type="transmembrane region" description="Helical" evidence="1">
    <location>
        <begin position="34"/>
        <end position="55"/>
    </location>
</feature>
<organism evidence="2 3">
    <name type="scientific">Engystomops pustulosus</name>
    <name type="common">Tungara frog</name>
    <name type="synonym">Physalaemus pustulosus</name>
    <dbReference type="NCBI Taxonomy" id="76066"/>
    <lineage>
        <taxon>Eukaryota</taxon>
        <taxon>Metazoa</taxon>
        <taxon>Chordata</taxon>
        <taxon>Craniata</taxon>
        <taxon>Vertebrata</taxon>
        <taxon>Euteleostomi</taxon>
        <taxon>Amphibia</taxon>
        <taxon>Batrachia</taxon>
        <taxon>Anura</taxon>
        <taxon>Neobatrachia</taxon>
        <taxon>Hyloidea</taxon>
        <taxon>Leptodactylidae</taxon>
        <taxon>Leiuperinae</taxon>
        <taxon>Engystomops</taxon>
    </lineage>
</organism>
<evidence type="ECO:0000313" key="2">
    <source>
        <dbReference type="EMBL" id="KAG8593063.1"/>
    </source>
</evidence>
<keyword evidence="1" id="KW-0472">Membrane</keyword>
<protein>
    <submittedName>
        <fullName evidence="2">Uncharacterized protein</fullName>
    </submittedName>
</protein>
<sequence length="87" mass="9691">MVLISQAHIGGETSSNIKQKWGRIFLGGGGGVKAMFIGLTQAFVYIAIACLENYLQTYSSFLKKQLKEVAKCYSKLSYMARKKYARS</sequence>
<keyword evidence="3" id="KW-1185">Reference proteome</keyword>
<evidence type="ECO:0000313" key="3">
    <source>
        <dbReference type="Proteomes" id="UP000824782"/>
    </source>
</evidence>
<dbReference type="AlphaFoldDB" id="A0AAV7DA07"/>
<proteinExistence type="predicted"/>
<accession>A0AAV7DA07</accession>
<keyword evidence="1" id="KW-0812">Transmembrane</keyword>